<dbReference type="InterPro" id="IPR017941">
    <property type="entry name" value="Rieske_2Fe-2S"/>
</dbReference>
<keyword evidence="7" id="KW-1185">Reference proteome</keyword>
<evidence type="ECO:0000313" key="7">
    <source>
        <dbReference type="Proteomes" id="UP000262379"/>
    </source>
</evidence>
<evidence type="ECO:0000313" key="6">
    <source>
        <dbReference type="EMBL" id="RFC67974.1"/>
    </source>
</evidence>
<dbReference type="EMBL" id="QURN01000006">
    <property type="protein sequence ID" value="RFC67974.1"/>
    <property type="molecule type" value="Genomic_DNA"/>
</dbReference>
<dbReference type="PANTHER" id="PTHR21496:SF23">
    <property type="entry name" value="3-PHENYLPROPIONATE_CINNAMIC ACID DIOXYGENASE FERREDOXIN SUBUNIT"/>
    <property type="match status" value="1"/>
</dbReference>
<evidence type="ECO:0000256" key="3">
    <source>
        <dbReference type="ARBA" id="ARBA00023004"/>
    </source>
</evidence>
<sequence length="106" mass="11830">MEQADTTWIDVCSIDDIDEGGMYEFQHDANRIVIYRLEDGLFATDNVCTHEFALLSEGWLENGTIECPLHGALFDVKTGRVERGPADCALKTYAVRTEGTRVLCSV</sequence>
<dbReference type="InterPro" id="IPR036922">
    <property type="entry name" value="Rieske_2Fe-2S_sf"/>
</dbReference>
<evidence type="ECO:0000256" key="1">
    <source>
        <dbReference type="ARBA" id="ARBA00022714"/>
    </source>
</evidence>
<gene>
    <name evidence="6" type="ORF">DY251_08575</name>
</gene>
<evidence type="ECO:0000256" key="2">
    <source>
        <dbReference type="ARBA" id="ARBA00022723"/>
    </source>
</evidence>
<dbReference type="Pfam" id="PF00355">
    <property type="entry name" value="Rieske"/>
    <property type="match status" value="1"/>
</dbReference>
<dbReference type="CDD" id="cd03528">
    <property type="entry name" value="Rieske_RO_ferredoxin"/>
    <property type="match status" value="1"/>
</dbReference>
<keyword evidence="1" id="KW-0001">2Fe-2S</keyword>
<feature type="domain" description="Rieske" evidence="5">
    <location>
        <begin position="9"/>
        <end position="104"/>
    </location>
</feature>
<dbReference type="GO" id="GO:0046872">
    <property type="term" value="F:metal ion binding"/>
    <property type="evidence" value="ECO:0007669"/>
    <property type="project" value="UniProtKB-KW"/>
</dbReference>
<organism evidence="6 7">
    <name type="scientific">Mesorhizobium denitrificans</name>
    <dbReference type="NCBI Taxonomy" id="2294114"/>
    <lineage>
        <taxon>Bacteria</taxon>
        <taxon>Pseudomonadati</taxon>
        <taxon>Pseudomonadota</taxon>
        <taxon>Alphaproteobacteria</taxon>
        <taxon>Hyphomicrobiales</taxon>
        <taxon>Phyllobacteriaceae</taxon>
        <taxon>Mesorhizobium</taxon>
    </lineage>
</organism>
<reference evidence="7" key="1">
    <citation type="submission" date="2018-08" db="EMBL/GenBank/DDBJ databases">
        <authorList>
            <person name="Im W.T."/>
        </authorList>
    </citation>
    <scope>NUCLEOTIDE SEQUENCE [LARGE SCALE GENOMIC DNA]</scope>
    <source>
        <strain evidence="7">LA-28</strain>
    </source>
</reference>
<dbReference type="PANTHER" id="PTHR21496">
    <property type="entry name" value="FERREDOXIN-RELATED"/>
    <property type="match status" value="1"/>
</dbReference>
<dbReference type="RefSeq" id="WP_116623810.1">
    <property type="nucleotide sequence ID" value="NZ_QURN01000006.1"/>
</dbReference>
<dbReference type="PROSITE" id="PS51296">
    <property type="entry name" value="RIESKE"/>
    <property type="match status" value="1"/>
</dbReference>
<protein>
    <submittedName>
        <fullName evidence="6">Non-heme iron oxygenase ferredoxin subunit</fullName>
    </submittedName>
</protein>
<comment type="caution">
    <text evidence="6">The sequence shown here is derived from an EMBL/GenBank/DDBJ whole genome shotgun (WGS) entry which is preliminary data.</text>
</comment>
<evidence type="ECO:0000256" key="4">
    <source>
        <dbReference type="ARBA" id="ARBA00023014"/>
    </source>
</evidence>
<dbReference type="Gene3D" id="2.102.10.10">
    <property type="entry name" value="Rieske [2Fe-2S] iron-sulphur domain"/>
    <property type="match status" value="1"/>
</dbReference>
<dbReference type="GO" id="GO:0051537">
    <property type="term" value="F:2 iron, 2 sulfur cluster binding"/>
    <property type="evidence" value="ECO:0007669"/>
    <property type="project" value="UniProtKB-KW"/>
</dbReference>
<keyword evidence="4" id="KW-0411">Iron-sulfur</keyword>
<name>A0A371XG19_9HYPH</name>
<proteinExistence type="predicted"/>
<dbReference type="Proteomes" id="UP000262379">
    <property type="component" value="Unassembled WGS sequence"/>
</dbReference>
<dbReference type="SUPFAM" id="SSF50022">
    <property type="entry name" value="ISP domain"/>
    <property type="match status" value="1"/>
</dbReference>
<keyword evidence="2" id="KW-0479">Metal-binding</keyword>
<evidence type="ECO:0000259" key="5">
    <source>
        <dbReference type="PROSITE" id="PS51296"/>
    </source>
</evidence>
<dbReference type="AlphaFoldDB" id="A0A371XG19"/>
<keyword evidence="3" id="KW-0408">Iron</keyword>
<accession>A0A371XG19</accession>